<dbReference type="EMBL" id="GBXM01067344">
    <property type="protein sequence ID" value="JAH41233.1"/>
    <property type="molecule type" value="Transcribed_RNA"/>
</dbReference>
<name>A0A0E9SL75_ANGAN</name>
<reference evidence="1" key="2">
    <citation type="journal article" date="2015" name="Fish Shellfish Immunol.">
        <title>Early steps in the European eel (Anguilla anguilla)-Vibrio vulnificus interaction in the gills: Role of the RtxA13 toxin.</title>
        <authorList>
            <person name="Callol A."/>
            <person name="Pajuelo D."/>
            <person name="Ebbesson L."/>
            <person name="Teles M."/>
            <person name="MacKenzie S."/>
            <person name="Amaro C."/>
        </authorList>
    </citation>
    <scope>NUCLEOTIDE SEQUENCE</scope>
</reference>
<proteinExistence type="predicted"/>
<accession>A0A0E9SL75</accession>
<dbReference type="AlphaFoldDB" id="A0A0E9SL75"/>
<evidence type="ECO:0000313" key="1">
    <source>
        <dbReference type="EMBL" id="JAH41233.1"/>
    </source>
</evidence>
<reference evidence="1" key="1">
    <citation type="submission" date="2014-11" db="EMBL/GenBank/DDBJ databases">
        <authorList>
            <person name="Amaro Gonzalez C."/>
        </authorList>
    </citation>
    <scope>NUCLEOTIDE SEQUENCE</scope>
</reference>
<organism evidence="1">
    <name type="scientific">Anguilla anguilla</name>
    <name type="common">European freshwater eel</name>
    <name type="synonym">Muraena anguilla</name>
    <dbReference type="NCBI Taxonomy" id="7936"/>
    <lineage>
        <taxon>Eukaryota</taxon>
        <taxon>Metazoa</taxon>
        <taxon>Chordata</taxon>
        <taxon>Craniata</taxon>
        <taxon>Vertebrata</taxon>
        <taxon>Euteleostomi</taxon>
        <taxon>Actinopterygii</taxon>
        <taxon>Neopterygii</taxon>
        <taxon>Teleostei</taxon>
        <taxon>Anguilliformes</taxon>
        <taxon>Anguillidae</taxon>
        <taxon>Anguilla</taxon>
    </lineage>
</organism>
<sequence>MSLLRLTGHILSWIISLGKYTCICDTFQNSCA</sequence>
<protein>
    <submittedName>
        <fullName evidence="1">Uncharacterized protein</fullName>
    </submittedName>
</protein>